<gene>
    <name evidence="2" type="ORF">Z520_11631</name>
</gene>
<evidence type="ECO:0000313" key="3">
    <source>
        <dbReference type="Proteomes" id="UP000053411"/>
    </source>
</evidence>
<name>A0A0D2JHD7_9EURO</name>
<organism evidence="2 3">
    <name type="scientific">Fonsecaea multimorphosa CBS 102226</name>
    <dbReference type="NCBI Taxonomy" id="1442371"/>
    <lineage>
        <taxon>Eukaryota</taxon>
        <taxon>Fungi</taxon>
        <taxon>Dikarya</taxon>
        <taxon>Ascomycota</taxon>
        <taxon>Pezizomycotina</taxon>
        <taxon>Eurotiomycetes</taxon>
        <taxon>Chaetothyriomycetidae</taxon>
        <taxon>Chaetothyriales</taxon>
        <taxon>Herpotrichiellaceae</taxon>
        <taxon>Fonsecaea</taxon>
    </lineage>
</organism>
<protein>
    <submittedName>
        <fullName evidence="2">Uncharacterized protein</fullName>
    </submittedName>
</protein>
<reference evidence="2 3" key="1">
    <citation type="submission" date="2015-01" db="EMBL/GenBank/DDBJ databases">
        <title>The Genome Sequence of Fonsecaea multimorphosa CBS 102226.</title>
        <authorList>
            <consortium name="The Broad Institute Genomics Platform"/>
            <person name="Cuomo C."/>
            <person name="de Hoog S."/>
            <person name="Gorbushina A."/>
            <person name="Stielow B."/>
            <person name="Teixiera M."/>
            <person name="Abouelleil A."/>
            <person name="Chapman S.B."/>
            <person name="Priest M."/>
            <person name="Young S.K."/>
            <person name="Wortman J."/>
            <person name="Nusbaum C."/>
            <person name="Birren B."/>
        </authorList>
    </citation>
    <scope>NUCLEOTIDE SEQUENCE [LARGE SCALE GENOMIC DNA]</scope>
    <source>
        <strain evidence="2 3">CBS 102226</strain>
    </source>
</reference>
<evidence type="ECO:0000256" key="1">
    <source>
        <dbReference type="SAM" id="MobiDB-lite"/>
    </source>
</evidence>
<accession>A0A0D2JHD7</accession>
<feature type="compositionally biased region" description="Polar residues" evidence="1">
    <location>
        <begin position="12"/>
        <end position="23"/>
    </location>
</feature>
<dbReference type="EMBL" id="KN848102">
    <property type="protein sequence ID" value="KIX92602.1"/>
    <property type="molecule type" value="Genomic_DNA"/>
</dbReference>
<dbReference type="RefSeq" id="XP_016626725.1">
    <property type="nucleotide sequence ID" value="XM_016782119.1"/>
</dbReference>
<dbReference type="AlphaFoldDB" id="A0A0D2JHD7"/>
<sequence>MASDQGAVGLKATNTSPPGGEDLSNTLDCIGRVTEMQFFELLYWTKVTGRGITTPSTSDLATTGLGVKLVLRFRVWLSKHGQSVRCISLEVVSATSIRSLTFIVC</sequence>
<dbReference type="Proteomes" id="UP000053411">
    <property type="component" value="Unassembled WGS sequence"/>
</dbReference>
<dbReference type="GeneID" id="27717377"/>
<proteinExistence type="predicted"/>
<keyword evidence="3" id="KW-1185">Reference proteome</keyword>
<dbReference type="VEuPathDB" id="FungiDB:Z520_11631"/>
<evidence type="ECO:0000313" key="2">
    <source>
        <dbReference type="EMBL" id="KIX92602.1"/>
    </source>
</evidence>
<feature type="region of interest" description="Disordered" evidence="1">
    <location>
        <begin position="1"/>
        <end position="23"/>
    </location>
</feature>